<evidence type="ECO:0000256" key="2">
    <source>
        <dbReference type="PROSITE-ProRule" id="PRU01363"/>
    </source>
</evidence>
<dbReference type="SUPFAM" id="SSF51735">
    <property type="entry name" value="NAD(P)-binding Rossmann-fold domains"/>
    <property type="match status" value="2"/>
</dbReference>
<dbReference type="Pfam" id="PF08659">
    <property type="entry name" value="KR"/>
    <property type="match status" value="1"/>
</dbReference>
<dbReference type="Pfam" id="PF14765">
    <property type="entry name" value="PS-DH"/>
    <property type="match status" value="1"/>
</dbReference>
<dbReference type="EMBL" id="JAIWYP010000005">
    <property type="protein sequence ID" value="KAH3816730.1"/>
    <property type="molecule type" value="Genomic_DNA"/>
</dbReference>
<reference evidence="5" key="2">
    <citation type="submission" date="2020-11" db="EMBL/GenBank/DDBJ databases">
        <authorList>
            <person name="McCartney M.A."/>
            <person name="Auch B."/>
            <person name="Kono T."/>
            <person name="Mallez S."/>
            <person name="Becker A."/>
            <person name="Gohl D.M."/>
            <person name="Silverstein K.A.T."/>
            <person name="Koren S."/>
            <person name="Bechman K.B."/>
            <person name="Herman A."/>
            <person name="Abrahante J.E."/>
            <person name="Garbe J."/>
        </authorList>
    </citation>
    <scope>NUCLEOTIDE SEQUENCE</scope>
    <source>
        <strain evidence="5">Duluth1</strain>
        <tissue evidence="5">Whole animal</tissue>
    </source>
</reference>
<reference evidence="5" key="1">
    <citation type="journal article" date="2019" name="bioRxiv">
        <title>The Genome of the Zebra Mussel, Dreissena polymorpha: A Resource for Invasive Species Research.</title>
        <authorList>
            <person name="McCartney M.A."/>
            <person name="Auch B."/>
            <person name="Kono T."/>
            <person name="Mallez S."/>
            <person name="Zhang Y."/>
            <person name="Obille A."/>
            <person name="Becker A."/>
            <person name="Abrahante J.E."/>
            <person name="Garbe J."/>
            <person name="Badalamenti J.P."/>
            <person name="Herman A."/>
            <person name="Mangelson H."/>
            <person name="Liachko I."/>
            <person name="Sullivan S."/>
            <person name="Sone E.D."/>
            <person name="Koren S."/>
            <person name="Silverstein K.A.T."/>
            <person name="Beckman K.B."/>
            <person name="Gohl D.M."/>
        </authorList>
    </citation>
    <scope>NUCLEOTIDE SEQUENCE</scope>
    <source>
        <strain evidence="5">Duluth1</strain>
        <tissue evidence="5">Whole animal</tissue>
    </source>
</reference>
<dbReference type="InterPro" id="IPR049900">
    <property type="entry name" value="PKS_mFAS_DH"/>
</dbReference>
<dbReference type="InterPro" id="IPR036736">
    <property type="entry name" value="ACP-like_sf"/>
</dbReference>
<dbReference type="InterPro" id="IPR013968">
    <property type="entry name" value="PKS_KR"/>
</dbReference>
<dbReference type="InterPro" id="IPR042104">
    <property type="entry name" value="PKS_dehydratase_sf"/>
</dbReference>
<dbReference type="Gene3D" id="1.10.1200.10">
    <property type="entry name" value="ACP-like"/>
    <property type="match status" value="1"/>
</dbReference>
<comment type="caution">
    <text evidence="5">The sequence shown here is derived from an EMBL/GenBank/DDBJ whole genome shotgun (WGS) entry which is preliminary data.</text>
</comment>
<dbReference type="InterPro" id="IPR032821">
    <property type="entry name" value="PKS_assoc"/>
</dbReference>
<keyword evidence="6" id="KW-1185">Reference proteome</keyword>
<evidence type="ECO:0008006" key="7">
    <source>
        <dbReference type="Google" id="ProtNLM"/>
    </source>
</evidence>
<dbReference type="Gene3D" id="3.40.50.720">
    <property type="entry name" value="NAD(P)-binding Rossmann-like Domain"/>
    <property type="match status" value="1"/>
</dbReference>
<organism evidence="5 6">
    <name type="scientific">Dreissena polymorpha</name>
    <name type="common">Zebra mussel</name>
    <name type="synonym">Mytilus polymorpha</name>
    <dbReference type="NCBI Taxonomy" id="45954"/>
    <lineage>
        <taxon>Eukaryota</taxon>
        <taxon>Metazoa</taxon>
        <taxon>Spiralia</taxon>
        <taxon>Lophotrochozoa</taxon>
        <taxon>Mollusca</taxon>
        <taxon>Bivalvia</taxon>
        <taxon>Autobranchia</taxon>
        <taxon>Heteroconchia</taxon>
        <taxon>Euheterodonta</taxon>
        <taxon>Imparidentia</taxon>
        <taxon>Neoheterodontei</taxon>
        <taxon>Myida</taxon>
        <taxon>Dreissenoidea</taxon>
        <taxon>Dreissenidae</taxon>
        <taxon>Dreissena</taxon>
    </lineage>
</organism>
<keyword evidence="1" id="KW-0808">Transferase</keyword>
<dbReference type="SMART" id="SM00827">
    <property type="entry name" value="PKS_AT"/>
    <property type="match status" value="1"/>
</dbReference>
<evidence type="ECO:0000313" key="6">
    <source>
        <dbReference type="Proteomes" id="UP000828390"/>
    </source>
</evidence>
<dbReference type="SUPFAM" id="SSF47336">
    <property type="entry name" value="ACP-like"/>
    <property type="match status" value="1"/>
</dbReference>
<dbReference type="PROSITE" id="PS52019">
    <property type="entry name" value="PKS_MFAS_DH"/>
    <property type="match status" value="1"/>
</dbReference>
<dbReference type="SMART" id="SM00822">
    <property type="entry name" value="PKS_KR"/>
    <property type="match status" value="1"/>
</dbReference>
<dbReference type="Pfam" id="PF16197">
    <property type="entry name" value="KAsynt_C_assoc"/>
    <property type="match status" value="1"/>
</dbReference>
<evidence type="ECO:0000259" key="3">
    <source>
        <dbReference type="PROSITE" id="PS50075"/>
    </source>
</evidence>
<dbReference type="Pfam" id="PF00550">
    <property type="entry name" value="PP-binding"/>
    <property type="match status" value="1"/>
</dbReference>
<feature type="active site" description="Proton acceptor; for dehydratase activity" evidence="2">
    <location>
        <position position="559"/>
    </location>
</feature>
<dbReference type="Pfam" id="PF00698">
    <property type="entry name" value="Acyl_transf_1"/>
    <property type="match status" value="1"/>
</dbReference>
<protein>
    <recommendedName>
        <fullName evidence="7">Carrier domain-containing protein</fullName>
    </recommendedName>
</protein>
<dbReference type="InterPro" id="IPR016039">
    <property type="entry name" value="Thiolase-like"/>
</dbReference>
<evidence type="ECO:0000256" key="1">
    <source>
        <dbReference type="ARBA" id="ARBA00022679"/>
    </source>
</evidence>
<dbReference type="InterPro" id="IPR016035">
    <property type="entry name" value="Acyl_Trfase/lysoPLipase"/>
</dbReference>
<dbReference type="PANTHER" id="PTHR45681">
    <property type="entry name" value="POLYKETIDE SYNTHASE 44-RELATED"/>
    <property type="match status" value="1"/>
</dbReference>
<proteinExistence type="predicted"/>
<feature type="region of interest" description="N-terminal hotdog fold" evidence="2">
    <location>
        <begin position="519"/>
        <end position="648"/>
    </location>
</feature>
<accession>A0A9D4GGK1</accession>
<dbReference type="SUPFAM" id="SSF52151">
    <property type="entry name" value="FabD/lysophospholipase-like"/>
    <property type="match status" value="1"/>
</dbReference>
<dbReference type="Gene3D" id="3.40.47.10">
    <property type="match status" value="1"/>
</dbReference>
<dbReference type="Gene3D" id="3.40.366.10">
    <property type="entry name" value="Malonyl-Coenzyme A Acyl Carrier Protein, domain 2"/>
    <property type="match status" value="1"/>
</dbReference>
<dbReference type="GO" id="GO:0016746">
    <property type="term" value="F:acyltransferase activity"/>
    <property type="evidence" value="ECO:0007669"/>
    <property type="project" value="InterPro"/>
</dbReference>
<gene>
    <name evidence="5" type="ORF">DPMN_118251</name>
</gene>
<dbReference type="Proteomes" id="UP000828390">
    <property type="component" value="Unassembled WGS sequence"/>
</dbReference>
<dbReference type="Gene3D" id="3.10.129.110">
    <property type="entry name" value="Polyketide synthase dehydratase"/>
    <property type="match status" value="1"/>
</dbReference>
<name>A0A9D4GGK1_DREPO</name>
<evidence type="ECO:0000259" key="4">
    <source>
        <dbReference type="PROSITE" id="PS52019"/>
    </source>
</evidence>
<dbReference type="InterPro" id="IPR014043">
    <property type="entry name" value="Acyl_transferase_dom"/>
</dbReference>
<feature type="domain" description="Carrier" evidence="3">
    <location>
        <begin position="1627"/>
        <end position="1706"/>
    </location>
</feature>
<dbReference type="InterPro" id="IPR050444">
    <property type="entry name" value="Polyketide_Synthase"/>
</dbReference>
<dbReference type="InterPro" id="IPR049552">
    <property type="entry name" value="PKS_DH_N"/>
</dbReference>
<evidence type="ECO:0000313" key="5">
    <source>
        <dbReference type="EMBL" id="KAH3816730.1"/>
    </source>
</evidence>
<dbReference type="InterPro" id="IPR001227">
    <property type="entry name" value="Ac_transferase_dom_sf"/>
</dbReference>
<feature type="region of interest" description="C-terminal hotdog fold" evidence="2">
    <location>
        <begin position="667"/>
        <end position="820"/>
    </location>
</feature>
<dbReference type="Pfam" id="PF21089">
    <property type="entry name" value="PKS_DH_N"/>
    <property type="match status" value="1"/>
</dbReference>
<dbReference type="PROSITE" id="PS50075">
    <property type="entry name" value="CARRIER"/>
    <property type="match status" value="1"/>
</dbReference>
<dbReference type="PANTHER" id="PTHR45681:SF8">
    <property type="entry name" value="CARRIER DOMAIN-CONTAINING PROTEIN"/>
    <property type="match status" value="1"/>
</dbReference>
<feature type="domain" description="PKS/mFAS DH" evidence="4">
    <location>
        <begin position="519"/>
        <end position="820"/>
    </location>
</feature>
<dbReference type="SUPFAM" id="SSF53901">
    <property type="entry name" value="Thiolase-like"/>
    <property type="match status" value="1"/>
</dbReference>
<dbReference type="InterPro" id="IPR049551">
    <property type="entry name" value="PKS_DH_C"/>
</dbReference>
<sequence>MMKHKIIVPSLWYSKENENPELKLSENGFIVPTLCLPWDVTENKKRQASVNSFGFGGTNAHVVVTEVSVCQSLCSESKFPLPAIVVISAQDEDSLYVNIASCTEHLKSKEYDLRSLSFTSTCKRDFMPMREVVFADNQNVLIEKLTSIASSKASYVKQTHSQPKIVFVFCGVGTVWQGMGQRLLDINVFISTINDIDTFLTPLTGWSVLSKISERSEDIIYDPCVSHIAIFTYQVALSEMWKFFGIIPDTVVGQSVGEVAAAYIGGYLDLPSAVKVIYYRSLHLASVNGGTMLIIRNVNVENVIQFCTSNSDYEIAVFISPMACTVACEKETTALCNHATAHWKGSQVIPLNVPCAYHSKRVNTAAMRVRQSLSGLQTGPPSIPMFSTVTGKKMKKQVACSGKYWQQNVRKPVNFKAAISKANEVNASTIYLEIGPSPVLKAHLYDIFAESPNVMCISSVSRNEEINTLSHALCQLFKLGFSIKWDTFIPSSDRLTDIPIQVLQKNTNLQLTRNLMTVHRTQGKKLKTDVHPFVKQTDQSGTTWEIDFNRQETLFLYEHKVQSQIIVPGALYTEVGFIVAKAYLSDAQSTSAVEVSLEFVKKVKLERENPTVLSVHLNDQETDNFKFQVSNEQHITCRGWVKTIREETLQRYVDIEHNKHWFLQNNAAYMTRADIYNQLREFGFEYGDNFKLLTNSIHTDTRGMLHVTATDDVLAQVKGQCFHPCLIDVMLQATITITSDEMRQQIKHEKLLFLPVTIGSIRVYKQPEKHMFIFVVMKTKTVLETVYQLHYDIVMVDNIGNKVAEILNYMSYSRRQSAHAPCELRYEVQWFAASEQSPFRKNTSSKGLRLLFLGRKWKKKSITMITRNGHTCIAMENAGNIEGYLENIRTEGYQAVIFYVGGSEDNKDINAQKASSLFTSCVENCLLITTLVKFCHNTENPLPMFIVGENTQTTSKIGSSEQINLYGSELWGFVRALNVESTRIYVSMVDTQPSFTEALETFMHFVGTCLNDENEEGHDTIVTRTQIFRARMCRSPRDCPTPGVRNEHVLSPFQNDALALMASERDMYLTVPPIVTPDIHEVTLLVLSAVVAPMLKSIRLQVIDDSMAEFSPVIAVEHEGYIVNNDNRNEPMIAIHPSYVKTVLQLPSACCMQRKTLKYHTPGLLTHVIAFTELASKLTGCSSVAIVCKEKEESIHVLLKSLIQSKTGLTASIVNRPTAKHKFDCAIAVEPLGFQLIMVPALCKRFLCFASHLKASERDELMFHPTLTVEHLHLEEIFIVGTMKSKLHDAVLWINKNHSFLSELTQTDEKQTSIANNFDCQEILLVDDKSKKFQMPIRYPKEYLFFKDAVYVVTGGLTGLGWEITKFLAENGAGNIALVARRSASAQQCYEIENVKNTFNCNVFPVLGDVTDIVSLQSAFEIINKETNAVPVRGIFHGAGVIEAKPLMKIDKENIELVLKPKILGTLHLHIVSRLMNLDYFVCASSICSFIGMPGQSSYGAANCFMDAFMIWRRQSGLPGQAINWGALSVGMAAQPMFVEKFEKRGHNLISIPELRSCFHETLMHNSTGTVYCDINWEIAYKDILNLPKINMDMKTIIIEVSPSALSETKYKLSRFPRASLLSLTTVEQRDKIQEIVMEIARRAIGGSSSVIKDNEAFVHQGFDSISRLLFTNVVHDVFGVRIHESELLADVSTIRKVIKYLHKKLFT</sequence>
<dbReference type="InterPro" id="IPR009081">
    <property type="entry name" value="PP-bd_ACP"/>
</dbReference>
<feature type="active site" description="Proton donor; for dehydratase activity" evidence="2">
    <location>
        <position position="728"/>
    </location>
</feature>
<dbReference type="InterPro" id="IPR036291">
    <property type="entry name" value="NAD(P)-bd_dom_sf"/>
</dbReference>
<dbReference type="InterPro" id="IPR057326">
    <property type="entry name" value="KR_dom"/>
</dbReference>
<dbReference type="Gene3D" id="3.30.70.3290">
    <property type="match status" value="1"/>
</dbReference>